<dbReference type="PROSITE" id="PS00745">
    <property type="entry name" value="RF_PROK_I"/>
    <property type="match status" value="1"/>
</dbReference>
<reference evidence="10 11" key="1">
    <citation type="submission" date="2019-03" db="EMBL/GenBank/DDBJ databases">
        <title>Lake Tanganyika Metagenome-Assembled Genomes (MAGs).</title>
        <authorList>
            <person name="Tran P."/>
        </authorList>
    </citation>
    <scope>NUCLEOTIDE SEQUENCE [LARGE SCALE GENOMIC DNA]</scope>
    <source>
        <strain evidence="10">K_DeepCast_65m_m2_236</strain>
    </source>
</reference>
<dbReference type="GO" id="GO:0016149">
    <property type="term" value="F:translation release factor activity, codon specific"/>
    <property type="evidence" value="ECO:0007669"/>
    <property type="project" value="UniProtKB-UniRule"/>
</dbReference>
<evidence type="ECO:0000259" key="9">
    <source>
        <dbReference type="PROSITE" id="PS00745"/>
    </source>
</evidence>
<protein>
    <recommendedName>
        <fullName evidence="7 8">Peptide chain release factor 1</fullName>
        <shortName evidence="8">RF-1</shortName>
    </recommendedName>
</protein>
<comment type="similarity">
    <text evidence="3 8">Belongs to the prokaryotic/mitochondrial release factor family.</text>
</comment>
<dbReference type="FunFam" id="3.30.160.20:FF:000004">
    <property type="entry name" value="Peptide chain release factor 1"/>
    <property type="match status" value="1"/>
</dbReference>
<dbReference type="Pfam" id="PF03462">
    <property type="entry name" value="PCRF"/>
    <property type="match status" value="1"/>
</dbReference>
<proteinExistence type="inferred from homology"/>
<dbReference type="SUPFAM" id="SSF75620">
    <property type="entry name" value="Release factor"/>
    <property type="match status" value="1"/>
</dbReference>
<dbReference type="FunFam" id="3.30.70.1660:FF:000004">
    <property type="entry name" value="Peptide chain release factor 1"/>
    <property type="match status" value="1"/>
</dbReference>
<comment type="subcellular location">
    <subcellularLocation>
        <location evidence="2 8">Cytoplasm</location>
    </subcellularLocation>
</comment>
<dbReference type="AlphaFoldDB" id="A0A938BMQ6"/>
<comment type="caution">
    <text evidence="10">The sequence shown here is derived from an EMBL/GenBank/DDBJ whole genome shotgun (WGS) entry which is preliminary data.</text>
</comment>
<feature type="domain" description="Prokaryotic-type class I peptide chain release factors" evidence="9">
    <location>
        <begin position="231"/>
        <end position="247"/>
    </location>
</feature>
<dbReference type="Gene3D" id="3.30.70.1660">
    <property type="match status" value="2"/>
</dbReference>
<evidence type="ECO:0000256" key="1">
    <source>
        <dbReference type="ARBA" id="ARBA00002986"/>
    </source>
</evidence>
<evidence type="ECO:0000256" key="4">
    <source>
        <dbReference type="ARBA" id="ARBA00022481"/>
    </source>
</evidence>
<comment type="PTM">
    <text evidence="8">Methylated by PrmC. Methylation increases the termination efficiency of RF1.</text>
</comment>
<accession>A0A938BMQ6</accession>
<dbReference type="InterPro" id="IPR045853">
    <property type="entry name" value="Pep_chain_release_fac_I_sf"/>
</dbReference>
<dbReference type="Gene3D" id="3.30.160.20">
    <property type="match status" value="1"/>
</dbReference>
<dbReference type="NCBIfam" id="NF001859">
    <property type="entry name" value="PRK00591.1"/>
    <property type="match status" value="1"/>
</dbReference>
<evidence type="ECO:0000256" key="8">
    <source>
        <dbReference type="HAMAP-Rule" id="MF_00093"/>
    </source>
</evidence>
<dbReference type="SMART" id="SM00937">
    <property type="entry name" value="PCRF"/>
    <property type="match status" value="1"/>
</dbReference>
<keyword evidence="6 8" id="KW-0648">Protein biosynthesis</keyword>
<dbReference type="Pfam" id="PF00472">
    <property type="entry name" value="RF-1"/>
    <property type="match status" value="1"/>
</dbReference>
<comment type="function">
    <text evidence="1 8">Peptide chain release factor 1 directs the termination of translation in response to the peptide chain termination codons UAG and UAA.</text>
</comment>
<dbReference type="Proteomes" id="UP000703893">
    <property type="component" value="Unassembled WGS sequence"/>
</dbReference>
<evidence type="ECO:0000256" key="3">
    <source>
        <dbReference type="ARBA" id="ARBA00010835"/>
    </source>
</evidence>
<evidence type="ECO:0000256" key="5">
    <source>
        <dbReference type="ARBA" id="ARBA00022490"/>
    </source>
</evidence>
<dbReference type="PANTHER" id="PTHR43804">
    <property type="entry name" value="LD18447P"/>
    <property type="match status" value="1"/>
</dbReference>
<feature type="modified residue" description="N5-methylglutamine" evidence="8">
    <location>
        <position position="238"/>
    </location>
</feature>
<dbReference type="HAMAP" id="MF_00093">
    <property type="entry name" value="Rel_fac_1"/>
    <property type="match status" value="1"/>
</dbReference>
<sequence>MLDRIQEQKLAEIETTYEELGQRMSEPDVLSDPTKMRDMAKNRSSLAQTVEKNDLYKRVRKELEGAQAMRRSENDPEMREVIEAEIEELGKQADALEHEITLLLLPKDPLDEKNIIVEVRAGTGGDEAALFAGDLLRMYQMYAARRGWKVETINLQEMELGGVKEAVIGIKGDSVYSRMKYESGVHRVQRVPATEASGRIHTSAATVAILPEAEEVDIEINPKDLSIDTFRSGGAGGQNVNKVETAVRITHVPTGVVVACQDERSQYQNREKAMALLRTKLLDSQIQKAQSEYAANRKSQVGTGDRSERIRTYNFTENRVSDHRIKLTIYSLDNVLNGDLDQVIDPLIAADQSEKLAALTAPTMT</sequence>
<name>A0A938BMQ6_9BACT</name>
<dbReference type="PANTHER" id="PTHR43804:SF7">
    <property type="entry name" value="LD18447P"/>
    <property type="match status" value="1"/>
</dbReference>
<evidence type="ECO:0000313" key="10">
    <source>
        <dbReference type="EMBL" id="MBM3274250.1"/>
    </source>
</evidence>
<dbReference type="InterPro" id="IPR005139">
    <property type="entry name" value="PCRF"/>
</dbReference>
<evidence type="ECO:0000256" key="7">
    <source>
        <dbReference type="ARBA" id="ARBA00050039"/>
    </source>
</evidence>
<gene>
    <name evidence="8 10" type="primary">prfA</name>
    <name evidence="10" type="ORF">FJZ00_03795</name>
</gene>
<dbReference type="InterPro" id="IPR000352">
    <property type="entry name" value="Pep_chain_release_fac_I"/>
</dbReference>
<organism evidence="10 11">
    <name type="scientific">Candidatus Tanganyikabacteria bacterium</name>
    <dbReference type="NCBI Taxonomy" id="2961651"/>
    <lineage>
        <taxon>Bacteria</taxon>
        <taxon>Bacillati</taxon>
        <taxon>Candidatus Sericytochromatia</taxon>
        <taxon>Candidatus Tanganyikabacteria</taxon>
    </lineage>
</organism>
<dbReference type="InterPro" id="IPR050057">
    <property type="entry name" value="Prokaryotic/Mito_RF"/>
</dbReference>
<dbReference type="Gene3D" id="6.10.140.1950">
    <property type="match status" value="1"/>
</dbReference>
<dbReference type="EMBL" id="VGJX01000163">
    <property type="protein sequence ID" value="MBM3274250.1"/>
    <property type="molecule type" value="Genomic_DNA"/>
</dbReference>
<dbReference type="GO" id="GO:0005829">
    <property type="term" value="C:cytosol"/>
    <property type="evidence" value="ECO:0007669"/>
    <property type="project" value="UniProtKB-ARBA"/>
</dbReference>
<keyword evidence="4 8" id="KW-0488">Methylation</keyword>
<dbReference type="NCBIfam" id="TIGR00019">
    <property type="entry name" value="prfA"/>
    <property type="match status" value="1"/>
</dbReference>
<evidence type="ECO:0000256" key="6">
    <source>
        <dbReference type="ARBA" id="ARBA00022917"/>
    </source>
</evidence>
<dbReference type="FunFam" id="3.30.70.1660:FF:000002">
    <property type="entry name" value="Peptide chain release factor 1"/>
    <property type="match status" value="1"/>
</dbReference>
<dbReference type="InterPro" id="IPR004373">
    <property type="entry name" value="RF-1"/>
</dbReference>
<evidence type="ECO:0000313" key="11">
    <source>
        <dbReference type="Proteomes" id="UP000703893"/>
    </source>
</evidence>
<keyword evidence="5 8" id="KW-0963">Cytoplasm</keyword>
<evidence type="ECO:0000256" key="2">
    <source>
        <dbReference type="ARBA" id="ARBA00004496"/>
    </source>
</evidence>